<keyword evidence="4" id="KW-0645">Protease</keyword>
<evidence type="ECO:0000256" key="2">
    <source>
        <dbReference type="ARBA" id="ARBA00004141"/>
    </source>
</evidence>
<proteinExistence type="inferred from homology"/>
<dbReference type="InterPro" id="IPR008915">
    <property type="entry name" value="Peptidase_M50"/>
</dbReference>
<dbReference type="EMBL" id="LCJR01000004">
    <property type="protein sequence ID" value="KKT82588.1"/>
    <property type="molecule type" value="Genomic_DNA"/>
</dbReference>
<evidence type="ECO:0000313" key="14">
    <source>
        <dbReference type="Proteomes" id="UP000034032"/>
    </source>
</evidence>
<dbReference type="GO" id="GO:0016020">
    <property type="term" value="C:membrane"/>
    <property type="evidence" value="ECO:0007669"/>
    <property type="project" value="UniProtKB-SubCell"/>
</dbReference>
<evidence type="ECO:0000256" key="8">
    <source>
        <dbReference type="ARBA" id="ARBA00022989"/>
    </source>
</evidence>
<evidence type="ECO:0000256" key="7">
    <source>
        <dbReference type="ARBA" id="ARBA00022833"/>
    </source>
</evidence>
<accession>A0A0G1KGE3</accession>
<feature type="transmembrane region" description="Helical" evidence="11">
    <location>
        <begin position="121"/>
        <end position="141"/>
    </location>
</feature>
<evidence type="ECO:0000256" key="10">
    <source>
        <dbReference type="ARBA" id="ARBA00023136"/>
    </source>
</evidence>
<name>A0A0G1KGE3_9BACT</name>
<dbReference type="InterPro" id="IPR004387">
    <property type="entry name" value="Pept_M50_Zn"/>
</dbReference>
<feature type="transmembrane region" description="Helical" evidence="11">
    <location>
        <begin position="217"/>
        <end position="236"/>
    </location>
</feature>
<keyword evidence="8 11" id="KW-1133">Transmembrane helix</keyword>
<keyword evidence="6" id="KW-0378">Hydrolase</keyword>
<keyword evidence="7" id="KW-0862">Zinc</keyword>
<evidence type="ECO:0000256" key="11">
    <source>
        <dbReference type="SAM" id="Phobius"/>
    </source>
</evidence>
<gene>
    <name evidence="13" type="ORF">UW79_C0004G0045</name>
</gene>
<dbReference type="Proteomes" id="UP000034032">
    <property type="component" value="Unassembled WGS sequence"/>
</dbReference>
<reference evidence="13 14" key="1">
    <citation type="journal article" date="2015" name="Nature">
        <title>rRNA introns, odd ribosomes, and small enigmatic genomes across a large radiation of phyla.</title>
        <authorList>
            <person name="Brown C.T."/>
            <person name="Hug L.A."/>
            <person name="Thomas B.C."/>
            <person name="Sharon I."/>
            <person name="Castelle C.J."/>
            <person name="Singh A."/>
            <person name="Wilkins M.J."/>
            <person name="Williams K.H."/>
            <person name="Banfield J.F."/>
        </authorList>
    </citation>
    <scope>NUCLEOTIDE SEQUENCE [LARGE SCALE GENOMIC DNA]</scope>
</reference>
<comment type="cofactor">
    <cofactor evidence="1">
        <name>Zn(2+)</name>
        <dbReference type="ChEBI" id="CHEBI:29105"/>
    </cofactor>
</comment>
<dbReference type="PANTHER" id="PTHR42837">
    <property type="entry name" value="REGULATOR OF SIGMA-E PROTEASE RSEP"/>
    <property type="match status" value="1"/>
</dbReference>
<evidence type="ECO:0000256" key="5">
    <source>
        <dbReference type="ARBA" id="ARBA00022692"/>
    </source>
</evidence>
<comment type="caution">
    <text evidence="13">The sequence shown here is derived from an EMBL/GenBank/DDBJ whole genome shotgun (WGS) entry which is preliminary data.</text>
</comment>
<keyword evidence="5 11" id="KW-0812">Transmembrane</keyword>
<dbReference type="AlphaFoldDB" id="A0A0G1KGE3"/>
<dbReference type="GO" id="GO:0006508">
    <property type="term" value="P:proteolysis"/>
    <property type="evidence" value="ECO:0007669"/>
    <property type="project" value="UniProtKB-KW"/>
</dbReference>
<evidence type="ECO:0000259" key="12">
    <source>
        <dbReference type="Pfam" id="PF02163"/>
    </source>
</evidence>
<comment type="subcellular location">
    <subcellularLocation>
        <location evidence="2">Membrane</location>
        <topology evidence="2">Multi-pass membrane protein</topology>
    </subcellularLocation>
</comment>
<organism evidence="13 14">
    <name type="scientific">Candidatus Yanofskybacteria bacterium GW2011_GWA2_44_9</name>
    <dbReference type="NCBI Taxonomy" id="1619025"/>
    <lineage>
        <taxon>Bacteria</taxon>
        <taxon>Candidatus Yanofskyibacteriota</taxon>
    </lineage>
</organism>
<dbReference type="GO" id="GO:0004222">
    <property type="term" value="F:metalloendopeptidase activity"/>
    <property type="evidence" value="ECO:0007669"/>
    <property type="project" value="InterPro"/>
</dbReference>
<evidence type="ECO:0000256" key="3">
    <source>
        <dbReference type="ARBA" id="ARBA00007931"/>
    </source>
</evidence>
<evidence type="ECO:0000256" key="6">
    <source>
        <dbReference type="ARBA" id="ARBA00022801"/>
    </source>
</evidence>
<evidence type="ECO:0000313" key="13">
    <source>
        <dbReference type="EMBL" id="KKT82588.1"/>
    </source>
</evidence>
<evidence type="ECO:0000256" key="9">
    <source>
        <dbReference type="ARBA" id="ARBA00023049"/>
    </source>
</evidence>
<feature type="domain" description="Peptidase M50" evidence="12">
    <location>
        <begin position="8"/>
        <end position="222"/>
    </location>
</feature>
<evidence type="ECO:0000256" key="1">
    <source>
        <dbReference type="ARBA" id="ARBA00001947"/>
    </source>
</evidence>
<feature type="transmembrane region" description="Helical" evidence="11">
    <location>
        <begin position="97"/>
        <end position="115"/>
    </location>
</feature>
<evidence type="ECO:0000256" key="4">
    <source>
        <dbReference type="ARBA" id="ARBA00022670"/>
    </source>
</evidence>
<protein>
    <submittedName>
        <fullName evidence="13">Peptidase M50</fullName>
    </submittedName>
</protein>
<dbReference type="Pfam" id="PF02163">
    <property type="entry name" value="Peptidase_M50"/>
    <property type="match status" value="1"/>
</dbReference>
<keyword evidence="9" id="KW-0482">Metalloprotease</keyword>
<comment type="similarity">
    <text evidence="3">Belongs to the peptidase M50B family.</text>
</comment>
<keyword evidence="10 11" id="KW-0472">Membrane</keyword>
<sequence>MKLLKALAFVVVLEMAFVTHEYGHFTEMRKRNIEVAEFSLGIGPVLYQKKLSDVAVSVRAIPIMAYVAPSEKGQKKIDESSLYDRFLIHSAGVRNNFLSLMVVVLFLQVLGRFRGYYRNGLLADILILPFSITVSAVNYGLNLLTFGRVKLSDNGLTIFTGGFFDKGRNEGRISVFAVRSFLLLSLMLGAFNSFPLFPLDGGRIFIDFIRLFMSERVVSLIAFLSQPVIVMLFFMARQTVAAFDFEVKQPEDQKTPQ</sequence>
<feature type="transmembrane region" description="Helical" evidence="11">
    <location>
        <begin position="176"/>
        <end position="197"/>
    </location>
</feature>
<dbReference type="PANTHER" id="PTHR42837:SF2">
    <property type="entry name" value="MEMBRANE METALLOPROTEASE ARASP2, CHLOROPLASTIC-RELATED"/>
    <property type="match status" value="1"/>
</dbReference>